<dbReference type="PANTHER" id="PTHR10291:SF0">
    <property type="entry name" value="DEHYDRODOLICHYL DIPHOSPHATE SYNTHASE 2"/>
    <property type="match status" value="1"/>
</dbReference>
<comment type="caution">
    <text evidence="2">Lacks conserved residue(s) required for the propagation of feature annotation.</text>
</comment>
<protein>
    <recommendedName>
        <fullName evidence="2">Isoprenyl transferase</fullName>
        <ecNumber evidence="2">2.5.1.-</ecNumber>
    </recommendedName>
</protein>
<evidence type="ECO:0000256" key="1">
    <source>
        <dbReference type="ARBA" id="ARBA00022679"/>
    </source>
</evidence>
<feature type="binding site" evidence="2">
    <location>
        <position position="31"/>
    </location>
    <ligand>
        <name>substrate</name>
    </ligand>
</feature>
<feature type="active site" evidence="2">
    <location>
        <position position="14"/>
    </location>
</feature>
<dbReference type="PATRIC" id="fig|1618756.3.peg.615"/>
<feature type="binding site" evidence="2">
    <location>
        <begin position="182"/>
        <end position="184"/>
    </location>
    <ligand>
        <name>substrate</name>
    </ligand>
</feature>
<comment type="caution">
    <text evidence="3">The sequence shown here is derived from an EMBL/GenBank/DDBJ whole genome shotgun (WGS) entry which is preliminary data.</text>
</comment>
<dbReference type="PANTHER" id="PTHR10291">
    <property type="entry name" value="DEHYDRODOLICHYL DIPHOSPHATE SYNTHASE FAMILY MEMBER"/>
    <property type="match status" value="1"/>
</dbReference>
<dbReference type="Gene3D" id="3.40.1180.10">
    <property type="entry name" value="Decaprenyl diphosphate synthase-like"/>
    <property type="match status" value="1"/>
</dbReference>
<dbReference type="GO" id="GO:0016094">
    <property type="term" value="P:polyprenol biosynthetic process"/>
    <property type="evidence" value="ECO:0007669"/>
    <property type="project" value="TreeGrafter"/>
</dbReference>
<organism evidence="3 4">
    <name type="scientific">Candidatus Nomurabacteria bacterium GW2011_GWC2_42_20</name>
    <dbReference type="NCBI Taxonomy" id="1618756"/>
    <lineage>
        <taxon>Bacteria</taxon>
        <taxon>Candidatus Nomuraibacteriota</taxon>
    </lineage>
</organism>
<feature type="binding site" evidence="2">
    <location>
        <position position="63"/>
    </location>
    <ligand>
        <name>substrate</name>
    </ligand>
</feature>
<accession>A0A0G0ZEQ0</accession>
<keyword evidence="2" id="KW-0479">Metal-binding</keyword>
<dbReference type="HAMAP" id="MF_01139">
    <property type="entry name" value="ISPT"/>
    <property type="match status" value="1"/>
</dbReference>
<comment type="function">
    <text evidence="2">Catalyzes the condensation of isopentenyl diphosphate (IPP) with allylic pyrophosphates generating different type of terpenoids.</text>
</comment>
<feature type="binding site" evidence="2">
    <location>
        <position position="65"/>
    </location>
    <ligand>
        <name>substrate</name>
    </ligand>
</feature>
<dbReference type="NCBIfam" id="TIGR00055">
    <property type="entry name" value="uppS"/>
    <property type="match status" value="1"/>
</dbReference>
<dbReference type="CDD" id="cd00475">
    <property type="entry name" value="Cis_IPPS"/>
    <property type="match status" value="1"/>
</dbReference>
<keyword evidence="1 2" id="KW-0808">Transferase</keyword>
<dbReference type="GO" id="GO:0000287">
    <property type="term" value="F:magnesium ion binding"/>
    <property type="evidence" value="ECO:0007669"/>
    <property type="project" value="UniProtKB-UniRule"/>
</dbReference>
<comment type="similarity">
    <text evidence="2">Belongs to the UPP synthase family.</text>
</comment>
<evidence type="ECO:0000256" key="2">
    <source>
        <dbReference type="HAMAP-Rule" id="MF_01139"/>
    </source>
</evidence>
<dbReference type="AlphaFoldDB" id="A0A0G0ZEQ0"/>
<dbReference type="EC" id="2.5.1.-" evidence="2"/>
<evidence type="ECO:0000313" key="4">
    <source>
        <dbReference type="Proteomes" id="UP000034704"/>
    </source>
</evidence>
<dbReference type="PROSITE" id="PS01066">
    <property type="entry name" value="UPP_SYNTHASE"/>
    <property type="match status" value="1"/>
</dbReference>
<dbReference type="Pfam" id="PF01255">
    <property type="entry name" value="Prenyltransf"/>
    <property type="match status" value="1"/>
</dbReference>
<dbReference type="SUPFAM" id="SSF64005">
    <property type="entry name" value="Undecaprenyl diphosphate synthase"/>
    <property type="match status" value="1"/>
</dbReference>
<evidence type="ECO:0000313" key="3">
    <source>
        <dbReference type="EMBL" id="KKS47210.1"/>
    </source>
</evidence>
<feature type="binding site" evidence="2">
    <location>
        <position position="14"/>
    </location>
    <ligand>
        <name>Mg(2+)</name>
        <dbReference type="ChEBI" id="CHEBI:18420"/>
    </ligand>
</feature>
<dbReference type="EMBL" id="LCDG01000010">
    <property type="protein sequence ID" value="KKS47210.1"/>
    <property type="molecule type" value="Genomic_DNA"/>
</dbReference>
<dbReference type="Proteomes" id="UP000034704">
    <property type="component" value="Unassembled WGS sequence"/>
</dbReference>
<feature type="binding site" evidence="2">
    <location>
        <begin position="15"/>
        <end position="18"/>
    </location>
    <ligand>
        <name>substrate</name>
    </ligand>
</feature>
<dbReference type="GO" id="GO:0045547">
    <property type="term" value="F:ditrans,polycis-polyprenyl diphosphate synthase [(2E,6E)-farnesyl diphosphate specific] activity"/>
    <property type="evidence" value="ECO:0007669"/>
    <property type="project" value="TreeGrafter"/>
</dbReference>
<feature type="active site" description="Proton acceptor" evidence="2">
    <location>
        <position position="62"/>
    </location>
</feature>
<dbReference type="InterPro" id="IPR001441">
    <property type="entry name" value="UPP_synth-like"/>
</dbReference>
<dbReference type="InterPro" id="IPR036424">
    <property type="entry name" value="UPP_synth-like_sf"/>
</dbReference>
<reference evidence="3 4" key="1">
    <citation type="journal article" date="2015" name="Nature">
        <title>rRNA introns, odd ribosomes, and small enigmatic genomes across a large radiation of phyla.</title>
        <authorList>
            <person name="Brown C.T."/>
            <person name="Hug L.A."/>
            <person name="Thomas B.C."/>
            <person name="Sharon I."/>
            <person name="Castelle C.J."/>
            <person name="Singh A."/>
            <person name="Wilkins M.J."/>
            <person name="Williams K.H."/>
            <person name="Banfield J.F."/>
        </authorList>
    </citation>
    <scope>NUCLEOTIDE SEQUENCE [LARGE SCALE GENOMIC DNA]</scope>
</reference>
<dbReference type="InterPro" id="IPR018520">
    <property type="entry name" value="UPP_synth-like_CS"/>
</dbReference>
<proteinExistence type="inferred from homology"/>
<comment type="subunit">
    <text evidence="2">Homodimer.</text>
</comment>
<comment type="cofactor">
    <cofactor evidence="2">
        <name>Mg(2+)</name>
        <dbReference type="ChEBI" id="CHEBI:18420"/>
    </cofactor>
    <text evidence="2">Binds 2 magnesium ions per subunit.</text>
</comment>
<feature type="binding site" evidence="2">
    <location>
        <position position="19"/>
    </location>
    <ligand>
        <name>substrate</name>
    </ligand>
</feature>
<feature type="binding site" evidence="2">
    <location>
        <begin position="59"/>
        <end position="61"/>
    </location>
    <ligand>
        <name>substrate</name>
    </ligand>
</feature>
<name>A0A0G0ZEQ0_9BACT</name>
<feature type="binding site" evidence="2">
    <location>
        <position position="176"/>
    </location>
    <ligand>
        <name>substrate</name>
    </ligand>
</feature>
<feature type="binding site" evidence="2">
    <location>
        <position position="195"/>
    </location>
    <ligand>
        <name>Mg(2+)</name>
        <dbReference type="ChEBI" id="CHEBI:18420"/>
    </ligand>
</feature>
<dbReference type="STRING" id="1618756.UV12_C0010G0027"/>
<keyword evidence="2" id="KW-0460">Magnesium</keyword>
<gene>
    <name evidence="3" type="ORF">UV12_C0010G0027</name>
</gene>
<sequence>MTDSQIKCVGIIMDGNRRWARAHNKPVFEGHNEGYKRLQDVVEWAREAGISDVVVFAFSTENWQRSEEEVGFLLKLLRFILNNEIKKMIENRVRVRFIGDRARFDDDIQGGMEKAESETAKDYDVTLHVAVSYGGRAEILSATNALLAEGVQSVTEDDFSKKLWSYPMPDPDLVIRTSGEHRTSGFLPWQTVYSELFFTDVFWPEFSKEEFTRIIEEFKVRERRHGK</sequence>